<dbReference type="GO" id="GO:0006313">
    <property type="term" value="P:DNA transposition"/>
    <property type="evidence" value="ECO:0007669"/>
    <property type="project" value="InterPro"/>
</dbReference>
<dbReference type="Proteomes" id="UP001152523">
    <property type="component" value="Unassembled WGS sequence"/>
</dbReference>
<feature type="domain" description="SWIM-type" evidence="9">
    <location>
        <begin position="592"/>
        <end position="624"/>
    </location>
</feature>
<keyword evidence="6" id="KW-0233">DNA recombination</keyword>
<protein>
    <recommendedName>
        <fullName evidence="9">SWIM-type domain-containing protein</fullName>
    </recommendedName>
</protein>
<evidence type="ECO:0000256" key="6">
    <source>
        <dbReference type="ARBA" id="ARBA00023172"/>
    </source>
</evidence>
<evidence type="ECO:0000256" key="8">
    <source>
        <dbReference type="SAM" id="MobiDB-lite"/>
    </source>
</evidence>
<dbReference type="SMART" id="SM00343">
    <property type="entry name" value="ZnF_C2HC"/>
    <property type="match status" value="2"/>
</dbReference>
<keyword evidence="1" id="KW-0815">Transposition</keyword>
<dbReference type="InterPro" id="IPR018289">
    <property type="entry name" value="MULE_transposase_dom"/>
</dbReference>
<dbReference type="PANTHER" id="PTHR31973">
    <property type="entry name" value="POLYPROTEIN, PUTATIVE-RELATED"/>
    <property type="match status" value="1"/>
</dbReference>
<dbReference type="PANTHER" id="PTHR31973:SF189">
    <property type="entry name" value="TRANSPOSASE, MUDR, PLANT, MULE TRANSPOSASE DOMAIN PROTEIN-RELATED"/>
    <property type="match status" value="1"/>
</dbReference>
<keyword evidence="2" id="KW-0479">Metal-binding</keyword>
<dbReference type="PROSITE" id="PS50966">
    <property type="entry name" value="ZF_SWIM"/>
    <property type="match status" value="1"/>
</dbReference>
<evidence type="ECO:0000313" key="10">
    <source>
        <dbReference type="EMBL" id="CAH9089868.1"/>
    </source>
</evidence>
<dbReference type="GO" id="GO:0008270">
    <property type="term" value="F:zinc ion binding"/>
    <property type="evidence" value="ECO:0007669"/>
    <property type="project" value="UniProtKB-KW"/>
</dbReference>
<evidence type="ECO:0000256" key="7">
    <source>
        <dbReference type="PROSITE-ProRule" id="PRU00325"/>
    </source>
</evidence>
<dbReference type="AlphaFoldDB" id="A0AAV0D493"/>
<organism evidence="10 11">
    <name type="scientific">Cuscuta epithymum</name>
    <dbReference type="NCBI Taxonomy" id="186058"/>
    <lineage>
        <taxon>Eukaryota</taxon>
        <taxon>Viridiplantae</taxon>
        <taxon>Streptophyta</taxon>
        <taxon>Embryophyta</taxon>
        <taxon>Tracheophyta</taxon>
        <taxon>Spermatophyta</taxon>
        <taxon>Magnoliopsida</taxon>
        <taxon>eudicotyledons</taxon>
        <taxon>Gunneridae</taxon>
        <taxon>Pentapetalae</taxon>
        <taxon>asterids</taxon>
        <taxon>lamiids</taxon>
        <taxon>Solanales</taxon>
        <taxon>Convolvulaceae</taxon>
        <taxon>Cuscuteae</taxon>
        <taxon>Cuscuta</taxon>
        <taxon>Cuscuta subgen. Cuscuta</taxon>
    </lineage>
</organism>
<name>A0AAV0D493_9ASTE</name>
<dbReference type="Gene3D" id="4.10.60.10">
    <property type="entry name" value="Zinc finger, CCHC-type"/>
    <property type="match status" value="1"/>
</dbReference>
<evidence type="ECO:0000313" key="11">
    <source>
        <dbReference type="Proteomes" id="UP001152523"/>
    </source>
</evidence>
<dbReference type="InterPro" id="IPR001878">
    <property type="entry name" value="Znf_CCHC"/>
</dbReference>
<evidence type="ECO:0000256" key="2">
    <source>
        <dbReference type="ARBA" id="ARBA00022723"/>
    </source>
</evidence>
<gene>
    <name evidence="10" type="ORF">CEPIT_LOCUS11040</name>
</gene>
<feature type="compositionally biased region" description="Basic and acidic residues" evidence="8">
    <location>
        <begin position="87"/>
        <end position="106"/>
    </location>
</feature>
<sequence>MMEDEINQVWTEGCSQWNVSQREAMKVPFIVDLGFEDVILEAEAGLLFEEEMNSENEDDEELQEGRILLRKLVTNDKSVGKSKRGKKDKENSVDHEDEVSLARDGSETEYFSSSDEGSYKACSDVEEENSLRNKTKFPPFRPNDKVEFTLAMSFESKSQVKEAVDKYSVSNRYPYYWAKNSSDMLRAKCANLNKTCTWMAYFGIESRSSSKKWVLKTFHPRHTCNPGWQIPSATAKWLVNNFFKSKVGVCEMKLSSMQEMVKNELSCDVSLEQMKKAKSIIKMMEKGDIKEEYKRLEDYKAEILRSNHGNTCILQVKQPSPIFDRFYVSYDACKKGFIEGCRRLIGIDGAFLKSGVKGEILTAIGRDGNNQMFPIGWAIVGSETKEAWKWFLEILRDDLGIGRGKGWAFVSDQQKGLMPALYETMPEVEHRRCARHIYAIWRRSHPSLELQRQFWKCCKSASKREFEIEMEVLKSLSPSAHEDILKIDPKFWSRAFFDRSIKCETVDNNLCEAFNGVIVPARSLLGYSQLEFVRKLVMKRLIKNRDLGDKWVGDLGPRIRRRISKNVIASYKWRVQFNGSKGYEVSFGSDTYLVDLTNRSCLCEQWDVSGIPCKHAICAIRDKGHRIEDYVSSWYKKDMYGKAYAHMMTPIAGPIFWPKTNVIVLPAELRKKELGRPRKNRIKELGEFPRSGKLTKRGTSITCQLCFRKGHNKKGCPSKEIIMQGHTSFPIQNQDNFNEGLPEHNIQQSCTLDSEVSKQRIPRKCGLCSQTGHTRKTCPRKHLDQESDAMFDTPEEAPDHSNNTLEAYFMDNQEMSKATNDGVFQWRGNNCMTATGLERLKSMNQKEITQAARNYKKRHAEEMEVTGNATAARQRFHLLFDSMEDVAQNVSQVIDPNQ</sequence>
<dbReference type="Pfam" id="PF04434">
    <property type="entry name" value="SWIM"/>
    <property type="match status" value="1"/>
</dbReference>
<reference evidence="10" key="1">
    <citation type="submission" date="2022-07" db="EMBL/GenBank/DDBJ databases">
        <authorList>
            <person name="Macas J."/>
            <person name="Novak P."/>
            <person name="Neumann P."/>
        </authorList>
    </citation>
    <scope>NUCLEOTIDE SEQUENCE</scope>
</reference>
<dbReference type="Pfam" id="PF10551">
    <property type="entry name" value="MULE"/>
    <property type="match status" value="1"/>
</dbReference>
<dbReference type="EMBL" id="CAMAPF010000062">
    <property type="protein sequence ID" value="CAH9089868.1"/>
    <property type="molecule type" value="Genomic_DNA"/>
</dbReference>
<keyword evidence="11" id="KW-1185">Reference proteome</keyword>
<evidence type="ECO:0000256" key="1">
    <source>
        <dbReference type="ARBA" id="ARBA00022578"/>
    </source>
</evidence>
<dbReference type="PROSITE" id="PS01007">
    <property type="entry name" value="TRANSPOSASE_MUTATOR"/>
    <property type="match status" value="1"/>
</dbReference>
<keyword evidence="3 7" id="KW-0863">Zinc-finger</keyword>
<evidence type="ECO:0000259" key="9">
    <source>
        <dbReference type="PROSITE" id="PS50966"/>
    </source>
</evidence>
<dbReference type="GO" id="GO:0004803">
    <property type="term" value="F:transposase activity"/>
    <property type="evidence" value="ECO:0007669"/>
    <property type="project" value="InterPro"/>
</dbReference>
<dbReference type="InterPro" id="IPR007527">
    <property type="entry name" value="Znf_SWIM"/>
</dbReference>
<evidence type="ECO:0000256" key="5">
    <source>
        <dbReference type="ARBA" id="ARBA00023125"/>
    </source>
</evidence>
<dbReference type="InterPro" id="IPR001207">
    <property type="entry name" value="Transposase_mutator"/>
</dbReference>
<dbReference type="SMART" id="SM00575">
    <property type="entry name" value="ZnF_PMZ"/>
    <property type="match status" value="1"/>
</dbReference>
<comment type="caution">
    <text evidence="10">The sequence shown here is derived from an EMBL/GenBank/DDBJ whole genome shotgun (WGS) entry which is preliminary data.</text>
</comment>
<accession>A0AAV0D493</accession>
<dbReference type="InterPro" id="IPR006564">
    <property type="entry name" value="Znf_PMZ"/>
</dbReference>
<evidence type="ECO:0000256" key="4">
    <source>
        <dbReference type="ARBA" id="ARBA00022833"/>
    </source>
</evidence>
<keyword evidence="5" id="KW-0238">DNA-binding</keyword>
<dbReference type="GO" id="GO:0003677">
    <property type="term" value="F:DNA binding"/>
    <property type="evidence" value="ECO:0007669"/>
    <property type="project" value="UniProtKB-KW"/>
</dbReference>
<proteinExistence type="predicted"/>
<evidence type="ECO:0000256" key="3">
    <source>
        <dbReference type="ARBA" id="ARBA00022771"/>
    </source>
</evidence>
<keyword evidence="4" id="KW-0862">Zinc</keyword>
<feature type="region of interest" description="Disordered" evidence="8">
    <location>
        <begin position="79"/>
        <end position="119"/>
    </location>
</feature>